<reference evidence="9 10" key="1">
    <citation type="submission" date="2015-11" db="EMBL/GenBank/DDBJ databases">
        <authorList>
            <person name="Zhang Y."/>
            <person name="Guo Z."/>
        </authorList>
    </citation>
    <scope>NUCLEOTIDE SEQUENCE [LARGE SCALE GENOMIC DNA]</scope>
    <source>
        <strain evidence="9 10">KCTC 12086</strain>
    </source>
</reference>
<evidence type="ECO:0000256" key="4">
    <source>
        <dbReference type="ARBA" id="ARBA00022748"/>
    </source>
</evidence>
<gene>
    <name evidence="9" type="ORF">PP2015_1215</name>
</gene>
<evidence type="ECO:0000256" key="2">
    <source>
        <dbReference type="ARBA" id="ARBA00006143"/>
    </source>
</evidence>
<dbReference type="InterPro" id="IPR003834">
    <property type="entry name" value="Cyt_c_assmbl_TM_dom"/>
</dbReference>
<evidence type="ECO:0000313" key="10">
    <source>
        <dbReference type="Proteomes" id="UP000061457"/>
    </source>
</evidence>
<dbReference type="RefSeq" id="WP_058029445.1">
    <property type="nucleotide sequence ID" value="NZ_CP013187.1"/>
</dbReference>
<accession>A0A0S2K129</accession>
<dbReference type="OrthoDB" id="9803322at2"/>
<proteinExistence type="inferred from homology"/>
<dbReference type="InterPro" id="IPR051790">
    <property type="entry name" value="Cytochrome_c-biogenesis_DsbD"/>
</dbReference>
<dbReference type="PANTHER" id="PTHR31272:SF9">
    <property type="entry name" value="BLL1027 PROTEIN"/>
    <property type="match status" value="1"/>
</dbReference>
<name>A0A0S2K129_9GAMM</name>
<dbReference type="GO" id="GO:0016020">
    <property type="term" value="C:membrane"/>
    <property type="evidence" value="ECO:0007669"/>
    <property type="project" value="UniProtKB-SubCell"/>
</dbReference>
<dbReference type="Pfam" id="PF02683">
    <property type="entry name" value="DsbD_TM"/>
    <property type="match status" value="1"/>
</dbReference>
<dbReference type="EMBL" id="CP013187">
    <property type="protein sequence ID" value="ALO41731.1"/>
    <property type="molecule type" value="Genomic_DNA"/>
</dbReference>
<comment type="similarity">
    <text evidence="2">Belongs to the DsbD family.</text>
</comment>
<feature type="transmembrane region" description="Helical" evidence="7">
    <location>
        <begin position="44"/>
        <end position="66"/>
    </location>
</feature>
<dbReference type="STRING" id="161398.PP2015_1215"/>
<feature type="transmembrane region" description="Helical" evidence="7">
    <location>
        <begin position="155"/>
        <end position="180"/>
    </location>
</feature>
<keyword evidence="4" id="KW-0201">Cytochrome c-type biogenesis</keyword>
<dbReference type="AlphaFoldDB" id="A0A0S2K129"/>
<evidence type="ECO:0000256" key="3">
    <source>
        <dbReference type="ARBA" id="ARBA00022692"/>
    </source>
</evidence>
<feature type="domain" description="Cytochrome C biogenesis protein transmembrane" evidence="8">
    <location>
        <begin position="7"/>
        <end position="214"/>
    </location>
</feature>
<feature type="transmembrane region" description="Helical" evidence="7">
    <location>
        <begin position="78"/>
        <end position="103"/>
    </location>
</feature>
<evidence type="ECO:0000256" key="5">
    <source>
        <dbReference type="ARBA" id="ARBA00022989"/>
    </source>
</evidence>
<evidence type="ECO:0000256" key="7">
    <source>
        <dbReference type="SAM" id="Phobius"/>
    </source>
</evidence>
<evidence type="ECO:0000256" key="6">
    <source>
        <dbReference type="ARBA" id="ARBA00023136"/>
    </source>
</evidence>
<feature type="transmembrane region" description="Helical" evidence="7">
    <location>
        <begin position="124"/>
        <end position="149"/>
    </location>
</feature>
<feature type="transmembrane region" description="Helical" evidence="7">
    <location>
        <begin position="201"/>
        <end position="217"/>
    </location>
</feature>
<protein>
    <submittedName>
        <fullName evidence="9">Cytochrome c biogenesis protein transmembrane region</fullName>
    </submittedName>
</protein>
<sequence length="236" mass="24946">MGIEFVSLPLALMAGVLSILSPCVWPLVPIVMASSSNNGKKGQFALALGLSVAFALAGGVLTFILFSLGLSPEVLRWFGAAMLVLMGVSLLIPKVANWLSLVLTKLTPEQQTHQSEQDGVFSQFMIGMMLGLVWLPCVGPTLGTAIALASLGQDILMASSVLFLFGLGTASALIITSIISSSVLQKLRPNVFSNVEKLKKLLGLLLLILALMVITGFDKTLETIALNHLPSWVTGV</sequence>
<keyword evidence="6 7" id="KW-0472">Membrane</keyword>
<feature type="transmembrane region" description="Helical" evidence="7">
    <location>
        <begin position="6"/>
        <end position="32"/>
    </location>
</feature>
<dbReference type="Proteomes" id="UP000061457">
    <property type="component" value="Chromosome I"/>
</dbReference>
<comment type="subcellular location">
    <subcellularLocation>
        <location evidence="1">Membrane</location>
        <topology evidence="1">Multi-pass membrane protein</topology>
    </subcellularLocation>
</comment>
<keyword evidence="5 7" id="KW-1133">Transmembrane helix</keyword>
<keyword evidence="3 7" id="KW-0812">Transmembrane</keyword>
<dbReference type="PATRIC" id="fig|161398.10.peg.1237"/>
<dbReference type="GO" id="GO:0017004">
    <property type="term" value="P:cytochrome complex assembly"/>
    <property type="evidence" value="ECO:0007669"/>
    <property type="project" value="UniProtKB-KW"/>
</dbReference>
<evidence type="ECO:0000313" key="9">
    <source>
        <dbReference type="EMBL" id="ALO41731.1"/>
    </source>
</evidence>
<dbReference type="KEGG" id="pphe:PP2015_1215"/>
<evidence type="ECO:0000259" key="8">
    <source>
        <dbReference type="Pfam" id="PF02683"/>
    </source>
</evidence>
<organism evidence="9 10">
    <name type="scientific">Pseudoalteromonas phenolica</name>
    <dbReference type="NCBI Taxonomy" id="161398"/>
    <lineage>
        <taxon>Bacteria</taxon>
        <taxon>Pseudomonadati</taxon>
        <taxon>Pseudomonadota</taxon>
        <taxon>Gammaproteobacteria</taxon>
        <taxon>Alteromonadales</taxon>
        <taxon>Pseudoalteromonadaceae</taxon>
        <taxon>Pseudoalteromonas</taxon>
    </lineage>
</organism>
<evidence type="ECO:0000256" key="1">
    <source>
        <dbReference type="ARBA" id="ARBA00004141"/>
    </source>
</evidence>
<keyword evidence="10" id="KW-1185">Reference proteome</keyword>
<dbReference type="PANTHER" id="PTHR31272">
    <property type="entry name" value="CYTOCHROME C-TYPE BIOGENESIS PROTEIN HI_1454-RELATED"/>
    <property type="match status" value="1"/>
</dbReference>